<dbReference type="EMBL" id="JAYMYS010000005">
    <property type="protein sequence ID" value="KAK7392217.1"/>
    <property type="molecule type" value="Genomic_DNA"/>
</dbReference>
<sequence length="105" mass="12164">MYCSSFKRQIGGADKPQPQRNQCEDLFGKDSLLIVFIFVRITMKVLLPNLKLALKFLTLMCPYHLLYRCLRPPLWPSKNGKGNGRISWLWSSLKIDYVLKKEGTS</sequence>
<proteinExistence type="predicted"/>
<accession>A0AAN9SF03</accession>
<gene>
    <name evidence="1" type="ORF">VNO78_20647</name>
</gene>
<evidence type="ECO:0000313" key="1">
    <source>
        <dbReference type="EMBL" id="KAK7392217.1"/>
    </source>
</evidence>
<name>A0AAN9SF03_PSOTE</name>
<dbReference type="AlphaFoldDB" id="A0AAN9SF03"/>
<organism evidence="1 2">
    <name type="scientific">Psophocarpus tetragonolobus</name>
    <name type="common">Winged bean</name>
    <name type="synonym">Dolichos tetragonolobus</name>
    <dbReference type="NCBI Taxonomy" id="3891"/>
    <lineage>
        <taxon>Eukaryota</taxon>
        <taxon>Viridiplantae</taxon>
        <taxon>Streptophyta</taxon>
        <taxon>Embryophyta</taxon>
        <taxon>Tracheophyta</taxon>
        <taxon>Spermatophyta</taxon>
        <taxon>Magnoliopsida</taxon>
        <taxon>eudicotyledons</taxon>
        <taxon>Gunneridae</taxon>
        <taxon>Pentapetalae</taxon>
        <taxon>rosids</taxon>
        <taxon>fabids</taxon>
        <taxon>Fabales</taxon>
        <taxon>Fabaceae</taxon>
        <taxon>Papilionoideae</taxon>
        <taxon>50 kb inversion clade</taxon>
        <taxon>NPAAA clade</taxon>
        <taxon>indigoferoid/millettioid clade</taxon>
        <taxon>Phaseoleae</taxon>
        <taxon>Psophocarpus</taxon>
    </lineage>
</organism>
<reference evidence="1 2" key="1">
    <citation type="submission" date="2024-01" db="EMBL/GenBank/DDBJ databases">
        <title>The genomes of 5 underutilized Papilionoideae crops provide insights into root nodulation and disease resistanc.</title>
        <authorList>
            <person name="Jiang F."/>
        </authorList>
    </citation>
    <scope>NUCLEOTIDE SEQUENCE [LARGE SCALE GENOMIC DNA]</scope>
    <source>
        <strain evidence="1">DUOXIRENSHENG_FW03</strain>
        <tissue evidence="1">Leaves</tissue>
    </source>
</reference>
<protein>
    <submittedName>
        <fullName evidence="1">Uncharacterized protein</fullName>
    </submittedName>
</protein>
<dbReference type="Proteomes" id="UP001386955">
    <property type="component" value="Unassembled WGS sequence"/>
</dbReference>
<comment type="caution">
    <text evidence="1">The sequence shown here is derived from an EMBL/GenBank/DDBJ whole genome shotgun (WGS) entry which is preliminary data.</text>
</comment>
<keyword evidence="2" id="KW-1185">Reference proteome</keyword>
<evidence type="ECO:0000313" key="2">
    <source>
        <dbReference type="Proteomes" id="UP001386955"/>
    </source>
</evidence>